<dbReference type="PRINTS" id="PR00837">
    <property type="entry name" value="V5TPXLIKE"/>
</dbReference>
<dbReference type="Proteomes" id="UP000050795">
    <property type="component" value="Unassembled WGS sequence"/>
</dbReference>
<dbReference type="InterPro" id="IPR001283">
    <property type="entry name" value="CRISP-related"/>
</dbReference>
<name>A0AA85J4M4_TRIRE</name>
<feature type="domain" description="SCP" evidence="2">
    <location>
        <begin position="24"/>
        <end position="161"/>
    </location>
</feature>
<reference evidence="4" key="2">
    <citation type="submission" date="2023-11" db="UniProtKB">
        <authorList>
            <consortium name="WormBaseParasite"/>
        </authorList>
    </citation>
    <scope>IDENTIFICATION</scope>
</reference>
<evidence type="ECO:0000256" key="1">
    <source>
        <dbReference type="SAM" id="SignalP"/>
    </source>
</evidence>
<evidence type="ECO:0000313" key="3">
    <source>
        <dbReference type="Proteomes" id="UP000050795"/>
    </source>
</evidence>
<dbReference type="AlphaFoldDB" id="A0AA85J4M4"/>
<reference evidence="3" key="1">
    <citation type="submission" date="2022-06" db="EMBL/GenBank/DDBJ databases">
        <authorList>
            <person name="Berger JAMES D."/>
            <person name="Berger JAMES D."/>
        </authorList>
    </citation>
    <scope>NUCLEOTIDE SEQUENCE [LARGE SCALE GENOMIC DNA]</scope>
</reference>
<feature type="signal peptide" evidence="1">
    <location>
        <begin position="1"/>
        <end position="20"/>
    </location>
</feature>
<protein>
    <submittedName>
        <fullName evidence="4">SCP domain-containing protein</fullName>
    </submittedName>
</protein>
<dbReference type="InterPro" id="IPR035940">
    <property type="entry name" value="CAP_sf"/>
</dbReference>
<evidence type="ECO:0000313" key="4">
    <source>
        <dbReference type="WBParaSite" id="TREG1_123360.1"/>
    </source>
</evidence>
<dbReference type="Gene3D" id="3.40.33.10">
    <property type="entry name" value="CAP"/>
    <property type="match status" value="1"/>
</dbReference>
<dbReference type="PRINTS" id="PR00838">
    <property type="entry name" value="V5ALLERGEN"/>
</dbReference>
<dbReference type="PANTHER" id="PTHR10334">
    <property type="entry name" value="CYSTEINE-RICH SECRETORY PROTEIN-RELATED"/>
    <property type="match status" value="1"/>
</dbReference>
<dbReference type="InterPro" id="IPR014044">
    <property type="entry name" value="CAP_dom"/>
</dbReference>
<dbReference type="Pfam" id="PF00188">
    <property type="entry name" value="CAP"/>
    <property type="match status" value="1"/>
</dbReference>
<dbReference type="SMART" id="SM00198">
    <property type="entry name" value="SCP"/>
    <property type="match status" value="1"/>
</dbReference>
<proteinExistence type="predicted"/>
<accession>A0AA85J4M4</accession>
<dbReference type="InterPro" id="IPR002413">
    <property type="entry name" value="V5_allergen-like"/>
</dbReference>
<keyword evidence="3" id="KW-1185">Reference proteome</keyword>
<evidence type="ECO:0000259" key="2">
    <source>
        <dbReference type="SMART" id="SM00198"/>
    </source>
</evidence>
<dbReference type="CDD" id="cd05380">
    <property type="entry name" value="CAP_euk"/>
    <property type="match status" value="1"/>
</dbReference>
<organism evidence="3 4">
    <name type="scientific">Trichobilharzia regenti</name>
    <name type="common">Nasal bird schistosome</name>
    <dbReference type="NCBI Taxonomy" id="157069"/>
    <lineage>
        <taxon>Eukaryota</taxon>
        <taxon>Metazoa</taxon>
        <taxon>Spiralia</taxon>
        <taxon>Lophotrochozoa</taxon>
        <taxon>Platyhelminthes</taxon>
        <taxon>Trematoda</taxon>
        <taxon>Digenea</taxon>
        <taxon>Strigeidida</taxon>
        <taxon>Schistosomatoidea</taxon>
        <taxon>Schistosomatidae</taxon>
        <taxon>Trichobilharzia</taxon>
    </lineage>
</organism>
<dbReference type="SUPFAM" id="SSF55797">
    <property type="entry name" value="PR-1-like"/>
    <property type="match status" value="1"/>
</dbReference>
<feature type="chain" id="PRO_5041730797" evidence="1">
    <location>
        <begin position="21"/>
        <end position="178"/>
    </location>
</feature>
<sequence length="178" mass="20556">MKTALTFCLLLLIALFYTDAQLSEEQKKIYRFHKRVREGALTCQIPGQPPAKKLERLKWSKKLARKAHEQAKRCDFYSDDPNDLIIGKFNSVGQNIAEFPSISGALKGWFKEHKNYDFEKNECRGDCKNYKQMVWNTTKAVGCGVHKCDKNYLVVCNYTPSDSDRRPYEVGSKSQCKE</sequence>
<keyword evidence="1" id="KW-0732">Signal</keyword>
<dbReference type="WBParaSite" id="TREG1_123360.1">
    <property type="protein sequence ID" value="TREG1_123360.1"/>
    <property type="gene ID" value="TREG1_123360"/>
</dbReference>